<evidence type="ECO:0000256" key="4">
    <source>
        <dbReference type="RuleBase" id="RU361153"/>
    </source>
</evidence>
<evidence type="ECO:0000259" key="6">
    <source>
        <dbReference type="Pfam" id="PF00150"/>
    </source>
</evidence>
<dbReference type="CDD" id="cd14948">
    <property type="entry name" value="BACON"/>
    <property type="match status" value="1"/>
</dbReference>
<dbReference type="PROSITE" id="PS51257">
    <property type="entry name" value="PROKAR_LIPOPROTEIN"/>
    <property type="match status" value="1"/>
</dbReference>
<feature type="chain" id="PRO_5044712775" evidence="5">
    <location>
        <begin position="25"/>
        <end position="476"/>
    </location>
</feature>
<dbReference type="InterPro" id="IPR017853">
    <property type="entry name" value="GH"/>
</dbReference>
<keyword evidence="3 4" id="KW-0326">Glycosidase</keyword>
<dbReference type="AlphaFoldDB" id="A0AAU6NXB1"/>
<dbReference type="PANTHER" id="PTHR31297">
    <property type="entry name" value="GLUCAN ENDO-1,6-BETA-GLUCOSIDASE B"/>
    <property type="match status" value="1"/>
</dbReference>
<evidence type="ECO:0000256" key="3">
    <source>
        <dbReference type="ARBA" id="ARBA00023295"/>
    </source>
</evidence>
<dbReference type="GO" id="GO:0009986">
    <property type="term" value="C:cell surface"/>
    <property type="evidence" value="ECO:0007669"/>
    <property type="project" value="TreeGrafter"/>
</dbReference>
<dbReference type="InterPro" id="IPR024361">
    <property type="entry name" value="BACON"/>
</dbReference>
<proteinExistence type="inferred from homology"/>
<dbReference type="PANTHER" id="PTHR31297:SF17">
    <property type="entry name" value="ENDOGLUCANASE"/>
    <property type="match status" value="1"/>
</dbReference>
<protein>
    <submittedName>
        <fullName evidence="8">Cellulase family glycosylhydrolase</fullName>
    </submittedName>
</protein>
<dbReference type="Pfam" id="PF00150">
    <property type="entry name" value="Cellulase"/>
    <property type="match status" value="1"/>
</dbReference>
<dbReference type="Pfam" id="PF13004">
    <property type="entry name" value="BACON"/>
    <property type="match status" value="1"/>
</dbReference>
<sequence>MKAMKHILKITVVLAILVGFSACNDDDDGYADSHISVGLNELNYTSNGGERSFNVNASHSISWGVSTEADWLTISETSGVGNGEITVTAESNSSDQERNTTVKVFTYETSFDIQVTQEASISNITPDPSEMSDLTAVQLTSEMGVGWNVGNSLDAVGGETAWGNPAINQQLIDAVKAAGFNTVRIPIAWSNYIQEGDDNYAISEAGFTRVEEVVNYVLDNDMFAVINIHWDGGWMQPTYNDQAYVNDRLDKMWKQIAIYFRDYDYHLIFAGTNEVMVEGDYGTPTEEYYTVQNSFNQTFINTVRATGGRNAYRFLTVQGFNTNIDHTVNFAEIPEDTAENRMLMEVHYYDPFDYTLNVDNDDTWQWGEIATNPDATAGWGDEDWLETKFQSMYDNFVAEGIGVILGEYGASYRGEVDGAETYRAYYYEKTTQSALEHGMVPVIWDNGYPDNHQMGLFNRNDGAEYFPDIIDAITNN</sequence>
<evidence type="ECO:0000313" key="9">
    <source>
        <dbReference type="EMBL" id="WXA12553.1"/>
    </source>
</evidence>
<evidence type="ECO:0000256" key="1">
    <source>
        <dbReference type="ARBA" id="ARBA00022729"/>
    </source>
</evidence>
<evidence type="ECO:0000313" key="8">
    <source>
        <dbReference type="EMBL" id="WXA02286.1"/>
    </source>
</evidence>
<accession>A0AAU6NXB1</accession>
<dbReference type="InterPro" id="IPR001547">
    <property type="entry name" value="Glyco_hydro_5"/>
</dbReference>
<gene>
    <name evidence="9" type="ORF">R3L15_10520</name>
    <name evidence="8" type="ORF">R3L16_11070</name>
</gene>
<feature type="signal peptide" evidence="5">
    <location>
        <begin position="1"/>
        <end position="24"/>
    </location>
</feature>
<dbReference type="GO" id="GO:0008422">
    <property type="term" value="F:beta-glucosidase activity"/>
    <property type="evidence" value="ECO:0007669"/>
    <property type="project" value="TreeGrafter"/>
</dbReference>
<name>A0AAU6NXB1_9FLAO</name>
<dbReference type="Gene3D" id="2.60.40.10">
    <property type="entry name" value="Immunoglobulins"/>
    <property type="match status" value="1"/>
</dbReference>
<reference evidence="8 10" key="1">
    <citation type="submission" date="2023-10" db="EMBL/GenBank/DDBJ databases">
        <title>Culture-based analysis of two novel bacteria associated with mangrove crab gills.</title>
        <authorList>
            <person name="Yang X."/>
            <person name="Garuglieri E."/>
            <person name="Van Goethem M.W."/>
            <person name="Fusi M."/>
            <person name="Marasco R."/>
            <person name="Daffonchio D.G."/>
        </authorList>
    </citation>
    <scope>NUCLEOTIDE SEQUENCE [LARGE SCALE GENOMIC DNA]</scope>
    <source>
        <strain evidence="9">UG2-1</strain>
        <strain evidence="8">UG2-2</strain>
        <strain evidence="10">UG2_2</strain>
    </source>
</reference>
<feature type="domain" description="Glycoside hydrolase family 5" evidence="6">
    <location>
        <begin position="156"/>
        <end position="448"/>
    </location>
</feature>
<dbReference type="InterPro" id="IPR013783">
    <property type="entry name" value="Ig-like_fold"/>
</dbReference>
<organism evidence="8 10">
    <name type="scientific">Mangrovimonas cancribranchiae</name>
    <dbReference type="NCBI Taxonomy" id="3080055"/>
    <lineage>
        <taxon>Bacteria</taxon>
        <taxon>Pseudomonadati</taxon>
        <taxon>Bacteroidota</taxon>
        <taxon>Flavobacteriia</taxon>
        <taxon>Flavobacteriales</taxon>
        <taxon>Flavobacteriaceae</taxon>
        <taxon>Mangrovimonas</taxon>
    </lineage>
</organism>
<keyword evidence="10" id="KW-1185">Reference proteome</keyword>
<evidence type="ECO:0000313" key="10">
    <source>
        <dbReference type="Proteomes" id="UP001368318"/>
    </source>
</evidence>
<keyword evidence="1 5" id="KW-0732">Signal</keyword>
<dbReference type="SUPFAM" id="SSF51445">
    <property type="entry name" value="(Trans)glycosidases"/>
    <property type="match status" value="1"/>
</dbReference>
<dbReference type="GO" id="GO:0005576">
    <property type="term" value="C:extracellular region"/>
    <property type="evidence" value="ECO:0007669"/>
    <property type="project" value="TreeGrafter"/>
</dbReference>
<evidence type="ECO:0000259" key="7">
    <source>
        <dbReference type="Pfam" id="PF13004"/>
    </source>
</evidence>
<evidence type="ECO:0000256" key="5">
    <source>
        <dbReference type="SAM" id="SignalP"/>
    </source>
</evidence>
<dbReference type="Proteomes" id="UP001368318">
    <property type="component" value="Chromosome"/>
</dbReference>
<comment type="similarity">
    <text evidence="4">Belongs to the glycosyl hydrolase 5 (cellulase A) family.</text>
</comment>
<dbReference type="RefSeq" id="WP_338731591.1">
    <property type="nucleotide sequence ID" value="NZ_CP136924.1"/>
</dbReference>
<dbReference type="EMBL" id="CP136924">
    <property type="protein sequence ID" value="WXA02286.1"/>
    <property type="molecule type" value="Genomic_DNA"/>
</dbReference>
<dbReference type="EMBL" id="CP136925">
    <property type="protein sequence ID" value="WXA12553.1"/>
    <property type="molecule type" value="Genomic_DNA"/>
</dbReference>
<evidence type="ECO:0000256" key="2">
    <source>
        <dbReference type="ARBA" id="ARBA00022801"/>
    </source>
</evidence>
<feature type="domain" description="BACON" evidence="7">
    <location>
        <begin position="63"/>
        <end position="118"/>
    </location>
</feature>
<dbReference type="KEGG" id="mcaa:R3L15_10520"/>
<dbReference type="GO" id="GO:0009251">
    <property type="term" value="P:glucan catabolic process"/>
    <property type="evidence" value="ECO:0007669"/>
    <property type="project" value="TreeGrafter"/>
</dbReference>
<keyword evidence="2 4" id="KW-0378">Hydrolase</keyword>
<dbReference type="Gene3D" id="3.20.20.80">
    <property type="entry name" value="Glycosidases"/>
    <property type="match status" value="1"/>
</dbReference>
<dbReference type="InterPro" id="IPR050386">
    <property type="entry name" value="Glycosyl_hydrolase_5"/>
</dbReference>